<dbReference type="GO" id="GO:1990904">
    <property type="term" value="C:ribonucleoprotein complex"/>
    <property type="evidence" value="ECO:0007669"/>
    <property type="project" value="UniProtKB-KW"/>
</dbReference>
<dbReference type="InterPro" id="IPR009027">
    <property type="entry name" value="Ribosomal_bL9/RNase_H1_N"/>
</dbReference>
<dbReference type="EMBL" id="BABT02000153">
    <property type="protein sequence ID" value="GAA98650.1"/>
    <property type="molecule type" value="Genomic_DNA"/>
</dbReference>
<evidence type="ECO:0000256" key="1">
    <source>
        <dbReference type="ARBA" id="ARBA00010605"/>
    </source>
</evidence>
<comment type="similarity">
    <text evidence="1">Belongs to the bacterial ribosomal protein bL9 family.</text>
</comment>
<evidence type="ECO:0000313" key="6">
    <source>
        <dbReference type="Proteomes" id="UP000009131"/>
    </source>
</evidence>
<proteinExistence type="inferred from homology"/>
<keyword evidence="2" id="KW-0689">Ribosomal protein</keyword>
<dbReference type="GO" id="GO:0005840">
    <property type="term" value="C:ribosome"/>
    <property type="evidence" value="ECO:0007669"/>
    <property type="project" value="UniProtKB-KW"/>
</dbReference>
<keyword evidence="3" id="KW-0687">Ribonucleoprotein</keyword>
<evidence type="ECO:0000256" key="2">
    <source>
        <dbReference type="ARBA" id="ARBA00022980"/>
    </source>
</evidence>
<feature type="domain" description="Ribosomal protein L9" evidence="4">
    <location>
        <begin position="36"/>
        <end position="74"/>
    </location>
</feature>
<dbReference type="Proteomes" id="UP000009131">
    <property type="component" value="Unassembled WGS sequence"/>
</dbReference>
<protein>
    <recommendedName>
        <fullName evidence="4">Ribosomal protein L9 domain-containing protein</fullName>
    </recommendedName>
</protein>
<dbReference type="Gene3D" id="3.40.5.10">
    <property type="entry name" value="Ribosomal protein L9, N-terminal domain"/>
    <property type="match status" value="1"/>
</dbReference>
<dbReference type="STRING" id="764103.G7E740"/>
<dbReference type="eggNOG" id="ENOG502SD3U">
    <property type="taxonomic scope" value="Eukaryota"/>
</dbReference>
<dbReference type="InterPro" id="IPR036935">
    <property type="entry name" value="Ribosomal_bL9_N_sf"/>
</dbReference>
<reference evidence="5 6" key="1">
    <citation type="journal article" date="2011" name="J. Gen. Appl. Microbiol.">
        <title>Draft genome sequencing of the enigmatic basidiomycete Mixia osmundae.</title>
        <authorList>
            <person name="Nishida H."/>
            <person name="Nagatsuka Y."/>
            <person name="Sugiyama J."/>
        </authorList>
    </citation>
    <scope>NUCLEOTIDE SEQUENCE [LARGE SCALE GENOMIC DNA]</scope>
    <source>
        <strain evidence="6">CBS 9802 / IAM 14324 / JCM 22182 / KY 12970</strain>
    </source>
</reference>
<evidence type="ECO:0000259" key="4">
    <source>
        <dbReference type="Pfam" id="PF01281"/>
    </source>
</evidence>
<name>G7E740_MIXOS</name>
<accession>G7E740</accession>
<evidence type="ECO:0000313" key="5">
    <source>
        <dbReference type="EMBL" id="GAA98650.1"/>
    </source>
</evidence>
<dbReference type="InterPro" id="IPR020070">
    <property type="entry name" value="Ribosomal_bL9_N"/>
</dbReference>
<gene>
    <name evidence="5" type="primary">Mo05338</name>
    <name evidence="5" type="ORF">E5Q_05338</name>
</gene>
<dbReference type="RefSeq" id="XP_014567540.1">
    <property type="nucleotide sequence ID" value="XM_014712054.1"/>
</dbReference>
<dbReference type="Pfam" id="PF01281">
    <property type="entry name" value="Ribosomal_L9_N"/>
    <property type="match status" value="1"/>
</dbReference>
<dbReference type="GO" id="GO:0006412">
    <property type="term" value="P:translation"/>
    <property type="evidence" value="ECO:0007669"/>
    <property type="project" value="InterPro"/>
</dbReference>
<comment type="caution">
    <text evidence="5">The sequence shown here is derived from an EMBL/GenBank/DDBJ whole genome shotgun (WGS) entry which is preliminary data.</text>
</comment>
<dbReference type="HOGENOM" id="CLU_098386_0_0_1"/>
<keyword evidence="6" id="KW-1185">Reference proteome</keyword>
<dbReference type="InParanoid" id="G7E740"/>
<reference evidence="5 6" key="2">
    <citation type="journal article" date="2012" name="Open Biol.">
        <title>Characteristics of nucleosomes and linker DNA regions on the genome of the basidiomycete Mixia osmundae revealed by mono- and dinucleosome mapping.</title>
        <authorList>
            <person name="Nishida H."/>
            <person name="Kondo S."/>
            <person name="Matsumoto T."/>
            <person name="Suzuki Y."/>
            <person name="Yoshikawa H."/>
            <person name="Taylor T.D."/>
            <person name="Sugiyama J."/>
        </authorList>
    </citation>
    <scope>NUCLEOTIDE SEQUENCE [LARGE SCALE GENOMIC DNA]</scope>
    <source>
        <strain evidence="6">CBS 9802 / IAM 14324 / JCM 22182 / KY 12970</strain>
    </source>
</reference>
<organism evidence="5 6">
    <name type="scientific">Mixia osmundae (strain CBS 9802 / IAM 14324 / JCM 22182 / KY 12970)</name>
    <dbReference type="NCBI Taxonomy" id="764103"/>
    <lineage>
        <taxon>Eukaryota</taxon>
        <taxon>Fungi</taxon>
        <taxon>Dikarya</taxon>
        <taxon>Basidiomycota</taxon>
        <taxon>Pucciniomycotina</taxon>
        <taxon>Mixiomycetes</taxon>
        <taxon>Mixiales</taxon>
        <taxon>Mixiaceae</taxon>
        <taxon>Mixia</taxon>
    </lineage>
</organism>
<dbReference type="OrthoDB" id="5555409at2759"/>
<dbReference type="SUPFAM" id="SSF55658">
    <property type="entry name" value="L9 N-domain-like"/>
    <property type="match status" value="1"/>
</dbReference>
<evidence type="ECO:0000256" key="3">
    <source>
        <dbReference type="ARBA" id="ARBA00023274"/>
    </source>
</evidence>
<dbReference type="OMA" id="AKRQTIP"/>
<dbReference type="PANTHER" id="PTHR21368">
    <property type="entry name" value="50S RIBOSOMAL PROTEIN L9"/>
    <property type="match status" value="1"/>
</dbReference>
<dbReference type="AlphaFoldDB" id="G7E740"/>
<dbReference type="InterPro" id="IPR000244">
    <property type="entry name" value="Ribosomal_bL9"/>
</dbReference>
<sequence length="240" mass="26104">MSLLRQSRLQHTLLPRCICQAQVRTAISSAKRQTIPVVLTIDVPLLGKRGQLVDVAPGRMRNLFYPRGQALYAGSKRAALLQQQAEATPAPLVDAILDDFPATSAEQVIASGSSEKKMPTDAQLAPRIEEALLRKMSKITEPLVFKRNLIDTAAFGTEAGKTTDIPSVPMHGSVTLADVLEMLETAHNVELRNIPSVSLSFAASVGLENDRLKQTGSYKAIVDLRTLGQEYSLDIYVVPT</sequence>
<dbReference type="GO" id="GO:0003735">
    <property type="term" value="F:structural constituent of ribosome"/>
    <property type="evidence" value="ECO:0007669"/>
    <property type="project" value="InterPro"/>
</dbReference>